<sequence>MPNTTNMMSTRRRRKPDRNTVASGSPNNSRVSDLGTGSDAISDLQPQRTTQNNNVVENTQAITSNANSSTGSSIVTQQGTAVRGGRTEGRSRIKWTKDMNMEVMRAFYKINQCEDNPRTGYRRLLHEEYSRLRPDLGLTEQNIVDRWKLIITKKYLTSQELENIKREIGYELHQQDIVEQIEDTEAANHPQQIESPTETTSDDEHFFSFTEAPESDPMKEKFYSYLELYRGTIPSSRPHIPILKNVRKATNLVSKMNEILMQHLIECEDFEEILLTLYSAAVTVIEMNGQATYERSQTMNRSNQNQDPAWKTRLEKSINDFRGKADLIGEYLKGTRSTKLKRKVAVLCHQHKINLKSTEAPQKLLELKDSFRQKAKVKGCRLSRYNELSKNIITSINSWAIPVLTYSFGIVKWSNSDLEALDRTTRRMLKKFRCLHPNSSIIRLYLPRKEGGRGLLNINKMCKKQVEKMKINLTRSTDRIITSISRSDKNFTPLNLQAPIITNTSTTIQENVQSWKAMQLHGRYPTSLENTLVDKKSSLQWLKTGHLYPETEGFVMAIQDRVMRTRNYEKHVLKMNVVDKCRKCNAVGESIEHIMAGCSTLSENAYLGRHNQLAKLVHQQLGFKYNLLPKTTPPYYKYEPKAVLENNTHVIYWDRLVNTDTTVAYNRPDIVVLDKINKKAIIIDIAVPLTHNVRSTEVEKVRKYEDLSIQMKQIWHLNEVTTIPLVMSVEGVVTKNFKRNLEKLNITSNIFNAAQKAIILQTCHIVRKFLS</sequence>
<evidence type="ECO:0000313" key="2">
    <source>
        <dbReference type="EMBL" id="SSX26770.1"/>
    </source>
</evidence>
<dbReference type="AlphaFoldDB" id="A0A336M9S3"/>
<evidence type="ECO:0000256" key="1">
    <source>
        <dbReference type="SAM" id="MobiDB-lite"/>
    </source>
</evidence>
<reference evidence="2" key="1">
    <citation type="submission" date="2018-07" db="EMBL/GenBank/DDBJ databases">
        <authorList>
            <person name="Quirk P.G."/>
            <person name="Krulwich T.A."/>
        </authorList>
    </citation>
    <scope>NUCLEOTIDE SEQUENCE</scope>
</reference>
<dbReference type="PANTHER" id="PTHR35450">
    <property type="entry name" value="REVERSE TRANSCRIPTASE DOMAIN-CONTAINING PROTEIN"/>
    <property type="match status" value="1"/>
</dbReference>
<accession>A0A336M9S3</accession>
<proteinExistence type="predicted"/>
<name>A0A336M9S3_CULSO</name>
<organism evidence="2">
    <name type="scientific">Culicoides sonorensis</name>
    <name type="common">Biting midge</name>
    <dbReference type="NCBI Taxonomy" id="179676"/>
    <lineage>
        <taxon>Eukaryota</taxon>
        <taxon>Metazoa</taxon>
        <taxon>Ecdysozoa</taxon>
        <taxon>Arthropoda</taxon>
        <taxon>Hexapoda</taxon>
        <taxon>Insecta</taxon>
        <taxon>Pterygota</taxon>
        <taxon>Neoptera</taxon>
        <taxon>Endopterygota</taxon>
        <taxon>Diptera</taxon>
        <taxon>Nematocera</taxon>
        <taxon>Chironomoidea</taxon>
        <taxon>Ceratopogonidae</taxon>
        <taxon>Ceratopogoninae</taxon>
        <taxon>Culicoides</taxon>
        <taxon>Monoculicoides</taxon>
    </lineage>
</organism>
<protein>
    <submittedName>
        <fullName evidence="2">CSON013850 protein</fullName>
    </submittedName>
</protein>
<feature type="region of interest" description="Disordered" evidence="1">
    <location>
        <begin position="65"/>
        <end position="89"/>
    </location>
</feature>
<dbReference type="EMBL" id="UFQT01000728">
    <property type="protein sequence ID" value="SSX26770.1"/>
    <property type="molecule type" value="Genomic_DNA"/>
</dbReference>
<dbReference type="PANTHER" id="PTHR35450:SF2">
    <property type="entry name" value="REVERSE TRANSCRIPTASE DOMAIN-CONTAINING PROTEIN"/>
    <property type="match status" value="1"/>
</dbReference>
<feature type="compositionally biased region" description="Polar residues" evidence="1">
    <location>
        <begin position="20"/>
        <end position="31"/>
    </location>
</feature>
<feature type="compositionally biased region" description="Polar residues" evidence="1">
    <location>
        <begin position="65"/>
        <end position="80"/>
    </location>
</feature>
<feature type="region of interest" description="Disordered" evidence="1">
    <location>
        <begin position="1"/>
        <end position="53"/>
    </location>
</feature>
<gene>
    <name evidence="2" type="primary">CSON013850</name>
</gene>
<dbReference type="VEuPathDB" id="VectorBase:CSON013850"/>